<comment type="caution">
    <text evidence="9">The sequence shown here is derived from an EMBL/GenBank/DDBJ whole genome shotgun (WGS) entry which is preliminary data.</text>
</comment>
<evidence type="ECO:0000313" key="10">
    <source>
        <dbReference type="Proteomes" id="UP001627154"/>
    </source>
</evidence>
<evidence type="ECO:0000313" key="9">
    <source>
        <dbReference type="EMBL" id="KAL3396166.1"/>
    </source>
</evidence>
<keyword evidence="3" id="KW-0677">Repeat</keyword>
<evidence type="ECO:0000256" key="2">
    <source>
        <dbReference type="ARBA" id="ARBA00022723"/>
    </source>
</evidence>
<dbReference type="PROSITE" id="PS50157">
    <property type="entry name" value="ZINC_FINGER_C2H2_2"/>
    <property type="match status" value="2"/>
</dbReference>
<dbReference type="InterPro" id="IPR013087">
    <property type="entry name" value="Znf_C2H2_type"/>
</dbReference>
<organism evidence="9 10">
    <name type="scientific">Trichogramma kaykai</name>
    <dbReference type="NCBI Taxonomy" id="54128"/>
    <lineage>
        <taxon>Eukaryota</taxon>
        <taxon>Metazoa</taxon>
        <taxon>Ecdysozoa</taxon>
        <taxon>Arthropoda</taxon>
        <taxon>Hexapoda</taxon>
        <taxon>Insecta</taxon>
        <taxon>Pterygota</taxon>
        <taxon>Neoptera</taxon>
        <taxon>Endopterygota</taxon>
        <taxon>Hymenoptera</taxon>
        <taxon>Apocrita</taxon>
        <taxon>Proctotrupomorpha</taxon>
        <taxon>Chalcidoidea</taxon>
        <taxon>Trichogrammatidae</taxon>
        <taxon>Trichogramma</taxon>
    </lineage>
</organism>
<protein>
    <recommendedName>
        <fullName evidence="8">C2H2-type domain-containing protein</fullName>
    </recommendedName>
</protein>
<evidence type="ECO:0000256" key="3">
    <source>
        <dbReference type="ARBA" id="ARBA00022737"/>
    </source>
</evidence>
<dbReference type="Gene3D" id="3.30.160.60">
    <property type="entry name" value="Classic Zinc Finger"/>
    <property type="match status" value="2"/>
</dbReference>
<evidence type="ECO:0000256" key="4">
    <source>
        <dbReference type="ARBA" id="ARBA00022771"/>
    </source>
</evidence>
<evidence type="ECO:0000256" key="7">
    <source>
        <dbReference type="PROSITE-ProRule" id="PRU00042"/>
    </source>
</evidence>
<name>A0ABD2WSQ2_9HYME</name>
<dbReference type="EMBL" id="JBJJXI010000074">
    <property type="protein sequence ID" value="KAL3396166.1"/>
    <property type="molecule type" value="Genomic_DNA"/>
</dbReference>
<evidence type="ECO:0000259" key="8">
    <source>
        <dbReference type="PROSITE" id="PS50157"/>
    </source>
</evidence>
<keyword evidence="10" id="KW-1185">Reference proteome</keyword>
<feature type="domain" description="C2H2-type" evidence="8">
    <location>
        <begin position="93"/>
        <end position="121"/>
    </location>
</feature>
<reference evidence="9 10" key="1">
    <citation type="journal article" date="2024" name="bioRxiv">
        <title>A reference genome for Trichogramma kaykai: A tiny desert-dwelling parasitoid wasp with competing sex-ratio distorters.</title>
        <authorList>
            <person name="Culotta J."/>
            <person name="Lindsey A.R."/>
        </authorList>
    </citation>
    <scope>NUCLEOTIDE SEQUENCE [LARGE SCALE GENOMIC DNA]</scope>
    <source>
        <strain evidence="9 10">KSX58</strain>
    </source>
</reference>
<dbReference type="Pfam" id="PF00096">
    <property type="entry name" value="zf-C2H2"/>
    <property type="match status" value="2"/>
</dbReference>
<keyword evidence="2" id="KW-0479">Metal-binding</keyword>
<sequence length="150" mass="17328">MCTITSDMRKMESGDKFNCAVRVKSEPSDVSFTEEDGRKIFDETLDTENQVSGNHYKRLTLKPFECDICNKSFGRKDTLKAHLIAVHDCSNSFECDICQKLFGHKFNLRRHIISVHDRIKSFECEIFHKSIVQQGNCKSHVNVVHDSRKT</sequence>
<comment type="subcellular location">
    <subcellularLocation>
        <location evidence="1">Nucleus</location>
    </subcellularLocation>
</comment>
<accession>A0ABD2WSQ2</accession>
<dbReference type="PANTHER" id="PTHR24394">
    <property type="entry name" value="ZINC FINGER PROTEIN"/>
    <property type="match status" value="1"/>
</dbReference>
<evidence type="ECO:0000256" key="5">
    <source>
        <dbReference type="ARBA" id="ARBA00022833"/>
    </source>
</evidence>
<evidence type="ECO:0000256" key="6">
    <source>
        <dbReference type="ARBA" id="ARBA00023242"/>
    </source>
</evidence>
<feature type="domain" description="C2H2-type" evidence="8">
    <location>
        <begin position="64"/>
        <end position="92"/>
    </location>
</feature>
<dbReference type="AlphaFoldDB" id="A0ABD2WSQ2"/>
<keyword evidence="4 7" id="KW-0863">Zinc-finger</keyword>
<dbReference type="Proteomes" id="UP001627154">
    <property type="component" value="Unassembled WGS sequence"/>
</dbReference>
<dbReference type="FunFam" id="3.30.160.60:FF:001666">
    <property type="entry name" value="MDS1 and EVI1 complex locus"/>
    <property type="match status" value="1"/>
</dbReference>
<evidence type="ECO:0000256" key="1">
    <source>
        <dbReference type="ARBA" id="ARBA00004123"/>
    </source>
</evidence>
<keyword evidence="5" id="KW-0862">Zinc</keyword>
<dbReference type="SUPFAM" id="SSF57667">
    <property type="entry name" value="beta-beta-alpha zinc fingers"/>
    <property type="match status" value="1"/>
</dbReference>
<dbReference type="SMART" id="SM00355">
    <property type="entry name" value="ZnF_C2H2"/>
    <property type="match status" value="3"/>
</dbReference>
<dbReference type="InterPro" id="IPR036236">
    <property type="entry name" value="Znf_C2H2_sf"/>
</dbReference>
<proteinExistence type="predicted"/>
<dbReference type="GO" id="GO:0005634">
    <property type="term" value="C:nucleus"/>
    <property type="evidence" value="ECO:0007669"/>
    <property type="project" value="UniProtKB-SubCell"/>
</dbReference>
<gene>
    <name evidence="9" type="ORF">TKK_010030</name>
</gene>
<dbReference type="PROSITE" id="PS00028">
    <property type="entry name" value="ZINC_FINGER_C2H2_1"/>
    <property type="match status" value="2"/>
</dbReference>
<dbReference type="GO" id="GO:0008270">
    <property type="term" value="F:zinc ion binding"/>
    <property type="evidence" value="ECO:0007669"/>
    <property type="project" value="UniProtKB-KW"/>
</dbReference>
<dbReference type="PANTHER" id="PTHR24394:SF44">
    <property type="entry name" value="ZINC FINGER PROTEIN 271-LIKE"/>
    <property type="match status" value="1"/>
</dbReference>
<keyword evidence="6" id="KW-0539">Nucleus</keyword>